<feature type="domain" description="RRM" evidence="6">
    <location>
        <begin position="659"/>
        <end position="735"/>
    </location>
</feature>
<name>A0AAW0MRE1_9GOBI</name>
<dbReference type="PROSITE" id="PS50102">
    <property type="entry name" value="RRM"/>
    <property type="match status" value="4"/>
</dbReference>
<comment type="caution">
    <text evidence="7">The sequence shown here is derived from an EMBL/GenBank/DDBJ whole genome shotgun (WGS) entry which is preliminary data.</text>
</comment>
<feature type="region of interest" description="Disordered" evidence="5">
    <location>
        <begin position="620"/>
        <end position="651"/>
    </location>
</feature>
<dbReference type="SMART" id="SM00360">
    <property type="entry name" value="RRM"/>
    <property type="match status" value="4"/>
</dbReference>
<dbReference type="Proteomes" id="UP001460270">
    <property type="component" value="Unassembled WGS sequence"/>
</dbReference>
<dbReference type="Pfam" id="PF00076">
    <property type="entry name" value="RRM_1"/>
    <property type="match status" value="4"/>
</dbReference>
<evidence type="ECO:0000313" key="8">
    <source>
        <dbReference type="Proteomes" id="UP001460270"/>
    </source>
</evidence>
<keyword evidence="3 4" id="KW-0694">RNA-binding</keyword>
<feature type="domain" description="RRM" evidence="6">
    <location>
        <begin position="234"/>
        <end position="294"/>
    </location>
</feature>
<feature type="domain" description="RRM" evidence="6">
    <location>
        <begin position="431"/>
        <end position="508"/>
    </location>
</feature>
<feature type="domain" description="RRM" evidence="6">
    <location>
        <begin position="326"/>
        <end position="415"/>
    </location>
</feature>
<dbReference type="InterPro" id="IPR050666">
    <property type="entry name" value="ESRP"/>
</dbReference>
<evidence type="ECO:0000256" key="2">
    <source>
        <dbReference type="ARBA" id="ARBA00022737"/>
    </source>
</evidence>
<reference evidence="8" key="1">
    <citation type="submission" date="2024-04" db="EMBL/GenBank/DDBJ databases">
        <title>Salinicola lusitanus LLJ914,a marine bacterium isolated from the Okinawa Trough.</title>
        <authorList>
            <person name="Li J."/>
        </authorList>
    </citation>
    <scope>NUCLEOTIDE SEQUENCE [LARGE SCALE GENOMIC DNA]</scope>
</reference>
<evidence type="ECO:0000256" key="5">
    <source>
        <dbReference type="SAM" id="MobiDB-lite"/>
    </source>
</evidence>
<dbReference type="InterPro" id="IPR000504">
    <property type="entry name" value="RRM_dom"/>
</dbReference>
<evidence type="ECO:0000256" key="1">
    <source>
        <dbReference type="ARBA" id="ARBA00022553"/>
    </source>
</evidence>
<gene>
    <name evidence="7" type="ORF">WMY93_032304</name>
</gene>
<proteinExistence type="predicted"/>
<dbReference type="InterPro" id="IPR012677">
    <property type="entry name" value="Nucleotide-bd_a/b_plait_sf"/>
</dbReference>
<evidence type="ECO:0000259" key="6">
    <source>
        <dbReference type="PROSITE" id="PS50102"/>
    </source>
</evidence>
<evidence type="ECO:0000256" key="3">
    <source>
        <dbReference type="ARBA" id="ARBA00022884"/>
    </source>
</evidence>
<dbReference type="InterPro" id="IPR035979">
    <property type="entry name" value="RBD_domain_sf"/>
</dbReference>
<dbReference type="GO" id="GO:0003723">
    <property type="term" value="F:RNA binding"/>
    <property type="evidence" value="ECO:0007669"/>
    <property type="project" value="UniProtKB-UniRule"/>
</dbReference>
<feature type="compositionally biased region" description="Pro residues" evidence="5">
    <location>
        <begin position="547"/>
        <end position="558"/>
    </location>
</feature>
<keyword evidence="1" id="KW-0597">Phosphoprotein</keyword>
<feature type="compositionally biased region" description="Low complexity" evidence="5">
    <location>
        <begin position="534"/>
        <end position="546"/>
    </location>
</feature>
<dbReference type="EMBL" id="JBBPFD010000026">
    <property type="protein sequence ID" value="KAK7881094.1"/>
    <property type="molecule type" value="Genomic_DNA"/>
</dbReference>
<evidence type="ECO:0000256" key="4">
    <source>
        <dbReference type="PROSITE-ProRule" id="PRU00176"/>
    </source>
</evidence>
<keyword evidence="2" id="KW-0677">Repeat</keyword>
<evidence type="ECO:0000313" key="7">
    <source>
        <dbReference type="EMBL" id="KAK7881094.1"/>
    </source>
</evidence>
<feature type="compositionally biased region" description="Pro residues" evidence="5">
    <location>
        <begin position="110"/>
        <end position="120"/>
    </location>
</feature>
<feature type="region of interest" description="Disordered" evidence="5">
    <location>
        <begin position="512"/>
        <end position="561"/>
    </location>
</feature>
<sequence length="735" mass="78490">MAVVIRLQGLPIVAGTMDIRHFFSGLTIPDGGVHIVGGEHGEAFIVFATDEDARLGMMRGGGAIKGAKVSLLLSSKTEMQNTIELSRRRFEPAPSEAPPTGTRAPAVARPLPPPPAPAVHPPAALTQEPKARPTWPRPSLQLQLRPSFSAAPSFSSAPTLTTALASLNPPLMAALPPMPSLAPPSLAPPTVPPLSLSHIPLTTPLATPLPPLGLHMKPALPLSPPHEPGRPGAVGAEPAYSCSEAELRDFFRGGALEGVRFVRDGQGRSTGRAFVRFFSPQDSYEALKRGGGAIGSGTWRLAPPPSCHDRGRVRARSRSPHRHSDLCVYLKGLPYEVDKSHVKEFFKNLSLIEDTMFIAYGSNGKATGEGFVEFSSEQDYKAALGAHMQYMGARFIQVHPISRKGMADKIEQIRKRESEGKGAEHNRTPKTCVHITNIPYNVSRKDVRAFLEGLNMYEETLQVLTDAHGNGLGQAVVQLRSDEDARKAERLHRQKLNGRDAFVHLVTYEHMKEVERNPPPQNKRGQRPPLGQAPPTSHMTPPTSHMTPPPSHLGPPPSHAFGALAEDFSFIRSPAPFAPPFSAPGNGLAPPPMPPLGLAPDLAPPPLVSGILEAGFRATAPFGDGLRGPGAPPPSFPPDPALRSAPPPAANANANGGPAVVKLQNMPFTVTADEIMDFFYGYQVVPGSVCLQFNDKGLPTGEAMVAFQSADEANAAVSDLNERPIGSRKVKISLG</sequence>
<keyword evidence="8" id="KW-1185">Reference proteome</keyword>
<accession>A0AAW0MRE1</accession>
<feature type="region of interest" description="Disordered" evidence="5">
    <location>
        <begin position="87"/>
        <end position="137"/>
    </location>
</feature>
<dbReference type="FunFam" id="3.30.70.330:FF:000193">
    <property type="entry name" value="RNA-binding motif protein 12"/>
    <property type="match status" value="1"/>
</dbReference>
<feature type="compositionally biased region" description="Pro residues" evidence="5">
    <location>
        <begin position="630"/>
        <end position="649"/>
    </location>
</feature>
<dbReference type="AlphaFoldDB" id="A0AAW0MRE1"/>
<protein>
    <recommendedName>
        <fullName evidence="6">RRM domain-containing protein</fullName>
    </recommendedName>
</protein>
<dbReference type="SUPFAM" id="SSF54928">
    <property type="entry name" value="RNA-binding domain, RBD"/>
    <property type="match status" value="4"/>
</dbReference>
<dbReference type="Gene3D" id="3.30.70.330">
    <property type="match status" value="5"/>
</dbReference>
<organism evidence="7 8">
    <name type="scientific">Mugilogobius chulae</name>
    <name type="common">yellowstripe goby</name>
    <dbReference type="NCBI Taxonomy" id="88201"/>
    <lineage>
        <taxon>Eukaryota</taxon>
        <taxon>Metazoa</taxon>
        <taxon>Chordata</taxon>
        <taxon>Craniata</taxon>
        <taxon>Vertebrata</taxon>
        <taxon>Euteleostomi</taxon>
        <taxon>Actinopterygii</taxon>
        <taxon>Neopterygii</taxon>
        <taxon>Teleostei</taxon>
        <taxon>Neoteleostei</taxon>
        <taxon>Acanthomorphata</taxon>
        <taxon>Gobiaria</taxon>
        <taxon>Gobiiformes</taxon>
        <taxon>Gobioidei</taxon>
        <taxon>Gobiidae</taxon>
        <taxon>Gobionellinae</taxon>
        <taxon>Mugilogobius</taxon>
    </lineage>
</organism>
<dbReference type="PANTHER" id="PTHR13976">
    <property type="entry name" value="HETEROGENEOUS NUCLEAR RIBONUCLEOPROTEIN-RELATED"/>
    <property type="match status" value="1"/>
</dbReference>